<dbReference type="CDD" id="cd04301">
    <property type="entry name" value="NAT_SF"/>
    <property type="match status" value="1"/>
</dbReference>
<evidence type="ECO:0000259" key="1">
    <source>
        <dbReference type="PROSITE" id="PS51186"/>
    </source>
</evidence>
<dbReference type="PROSITE" id="PS51186">
    <property type="entry name" value="GNAT"/>
    <property type="match status" value="1"/>
</dbReference>
<dbReference type="GO" id="GO:0016747">
    <property type="term" value="F:acyltransferase activity, transferring groups other than amino-acyl groups"/>
    <property type="evidence" value="ECO:0007669"/>
    <property type="project" value="InterPro"/>
</dbReference>
<accession>A0A892ZGS1</accession>
<organism evidence="2 3">
    <name type="scientific">Paralysiella testudinis</name>
    <dbReference type="NCBI Taxonomy" id="2809020"/>
    <lineage>
        <taxon>Bacteria</taxon>
        <taxon>Pseudomonadati</taxon>
        <taxon>Pseudomonadota</taxon>
        <taxon>Betaproteobacteria</taxon>
        <taxon>Neisseriales</taxon>
        <taxon>Neisseriaceae</taxon>
        <taxon>Paralysiella</taxon>
    </lineage>
</organism>
<gene>
    <name evidence="2" type="ORF">JQU52_02595</name>
</gene>
<feature type="domain" description="N-acetyltransferase" evidence="1">
    <location>
        <begin position="6"/>
        <end position="168"/>
    </location>
</feature>
<dbReference type="SUPFAM" id="SSF55729">
    <property type="entry name" value="Acyl-CoA N-acyltransferases (Nat)"/>
    <property type="match status" value="1"/>
</dbReference>
<dbReference type="InterPro" id="IPR016181">
    <property type="entry name" value="Acyl_CoA_acyltransferase"/>
</dbReference>
<dbReference type="AlphaFoldDB" id="A0A892ZGS1"/>
<keyword evidence="3" id="KW-1185">Reference proteome</keyword>
<dbReference type="EMBL" id="CP069798">
    <property type="protein sequence ID" value="QRQ82321.1"/>
    <property type="molecule type" value="Genomic_DNA"/>
</dbReference>
<dbReference type="Gene3D" id="3.40.630.30">
    <property type="match status" value="1"/>
</dbReference>
<evidence type="ECO:0000313" key="2">
    <source>
        <dbReference type="EMBL" id="QRQ82321.1"/>
    </source>
</evidence>
<sequence>MALAHIKLAVYQPQHRQALCAYRLPENQLPFAYQPYQWLSEPLASELAINAHLCAVTVLADGQPVGFFVLDNGALCLNHQRQPGAVLLRSLSINPAYQGQGIAKAAVAAHRLDAVVRQHDPDSQRLILGVNRCNTVARDLYLAAGFYDTGVYINGVAGAQHIFQRKFA</sequence>
<dbReference type="InterPro" id="IPR000182">
    <property type="entry name" value="GNAT_dom"/>
</dbReference>
<dbReference type="RefSeq" id="WP_230339603.1">
    <property type="nucleotide sequence ID" value="NZ_CP069798.1"/>
</dbReference>
<reference evidence="2" key="1">
    <citation type="submission" date="2021-02" db="EMBL/GenBank/DDBJ databases">
        <title>Neisseriaceae sp. 26B isolated from the cloaca of a Common Toad-headed Turtle (Mesoclemmys nasuta).</title>
        <authorList>
            <person name="Spergser J."/>
            <person name="Busse H.-J."/>
        </authorList>
    </citation>
    <scope>NUCLEOTIDE SEQUENCE</scope>
    <source>
        <strain evidence="2">26B</strain>
    </source>
</reference>
<evidence type="ECO:0000313" key="3">
    <source>
        <dbReference type="Proteomes" id="UP000653156"/>
    </source>
</evidence>
<name>A0A892ZGS1_9NEIS</name>
<dbReference type="KEGG" id="ptes:JQU52_02595"/>
<proteinExistence type="predicted"/>
<dbReference type="Pfam" id="PF00583">
    <property type="entry name" value="Acetyltransf_1"/>
    <property type="match status" value="1"/>
</dbReference>
<dbReference type="Proteomes" id="UP000653156">
    <property type="component" value="Chromosome"/>
</dbReference>
<protein>
    <submittedName>
        <fullName evidence="2">GNAT family N-acetyltransferase</fullName>
    </submittedName>
</protein>